<dbReference type="Proteomes" id="UP001227268">
    <property type="component" value="Unassembled WGS sequence"/>
</dbReference>
<dbReference type="EMBL" id="JASBWT010000018">
    <property type="protein sequence ID" value="KAJ9096846.1"/>
    <property type="molecule type" value="Genomic_DNA"/>
</dbReference>
<name>A0ACC2VCQ8_9TREE</name>
<keyword evidence="2" id="KW-1185">Reference proteome</keyword>
<proteinExistence type="predicted"/>
<evidence type="ECO:0000313" key="2">
    <source>
        <dbReference type="Proteomes" id="UP001227268"/>
    </source>
</evidence>
<evidence type="ECO:0000313" key="1">
    <source>
        <dbReference type="EMBL" id="KAJ9096846.1"/>
    </source>
</evidence>
<comment type="caution">
    <text evidence="1">The sequence shown here is derived from an EMBL/GenBank/DDBJ whole genome shotgun (WGS) entry which is preliminary data.</text>
</comment>
<organism evidence="1 2">
    <name type="scientific">Naganishia friedmannii</name>
    <dbReference type="NCBI Taxonomy" id="89922"/>
    <lineage>
        <taxon>Eukaryota</taxon>
        <taxon>Fungi</taxon>
        <taxon>Dikarya</taxon>
        <taxon>Basidiomycota</taxon>
        <taxon>Agaricomycotina</taxon>
        <taxon>Tremellomycetes</taxon>
        <taxon>Filobasidiales</taxon>
        <taxon>Filobasidiaceae</taxon>
        <taxon>Naganishia</taxon>
    </lineage>
</organism>
<accession>A0ACC2VCQ8</accession>
<protein>
    <submittedName>
        <fullName evidence="1">Uncharacterized protein</fullName>
    </submittedName>
</protein>
<reference evidence="1" key="1">
    <citation type="submission" date="2023-04" db="EMBL/GenBank/DDBJ databases">
        <title>Draft Genome sequencing of Naganishia species isolated from polar environments using Oxford Nanopore Technology.</title>
        <authorList>
            <person name="Leo P."/>
            <person name="Venkateswaran K."/>
        </authorList>
    </citation>
    <scope>NUCLEOTIDE SEQUENCE</scope>
    <source>
        <strain evidence="1">MNA-CCFEE 5423</strain>
    </source>
</reference>
<gene>
    <name evidence="1" type="ORF">QFC21_005119</name>
</gene>
<sequence>MSPSLDAKLSTLTVHADDDVNTIPSSLSREVADVAPALHVSTTFRYARDPEELVEAKDVDLETLETHVYSRETAPNSTRLEAILFKVLHGKALTYSTGLSAIFAAYTWFKPKRVSIGGGYHGAHAVLGIHSRLTGLQKLPLDCPAEDLQEGDMIHLETPINPTGDAYDIAYYARKAHARGAFLLVDSTLGPPPLQDPFKHGADVVVHSGTKYFGGHSDLLCGVLVLRDDEQGRAAYSGLWNDRMNLGSVMGNMESWLCVRSFRTLDLRVRQASRTATMLVDWLRSLLTAEDGSSKEAAAAQKCIATIHHSSLQARDPENAYLATQMPNGHGPVFALTLTSPEYARALPSKLAYFHHATSLGGVESLVEWRAMSDETVDRALVRFSIGVEDGEDLKADIKEGLMALCGE</sequence>